<dbReference type="EMBL" id="CABPRJ010001465">
    <property type="protein sequence ID" value="VVC38212.1"/>
    <property type="molecule type" value="Genomic_DNA"/>
</dbReference>
<proteinExistence type="predicted"/>
<evidence type="ECO:0000313" key="3">
    <source>
        <dbReference type="Proteomes" id="UP000325440"/>
    </source>
</evidence>
<dbReference type="Proteomes" id="UP000325440">
    <property type="component" value="Unassembled WGS sequence"/>
</dbReference>
<reference evidence="2 3" key="1">
    <citation type="submission" date="2019-08" db="EMBL/GenBank/DDBJ databases">
        <authorList>
            <person name="Alioto T."/>
            <person name="Alioto T."/>
            <person name="Gomez Garrido J."/>
        </authorList>
    </citation>
    <scope>NUCLEOTIDE SEQUENCE [LARGE SCALE GENOMIC DNA]</scope>
</reference>
<feature type="region of interest" description="Disordered" evidence="1">
    <location>
        <begin position="132"/>
        <end position="169"/>
    </location>
</feature>
<keyword evidence="3" id="KW-1185">Reference proteome</keyword>
<gene>
    <name evidence="2" type="ORF">CINCED_3A007455</name>
</gene>
<dbReference type="OrthoDB" id="8024598at2759"/>
<dbReference type="AlphaFoldDB" id="A0A5E4N0M0"/>
<organism evidence="2 3">
    <name type="scientific">Cinara cedri</name>
    <dbReference type="NCBI Taxonomy" id="506608"/>
    <lineage>
        <taxon>Eukaryota</taxon>
        <taxon>Metazoa</taxon>
        <taxon>Ecdysozoa</taxon>
        <taxon>Arthropoda</taxon>
        <taxon>Hexapoda</taxon>
        <taxon>Insecta</taxon>
        <taxon>Pterygota</taxon>
        <taxon>Neoptera</taxon>
        <taxon>Paraneoptera</taxon>
        <taxon>Hemiptera</taxon>
        <taxon>Sternorrhyncha</taxon>
        <taxon>Aphidomorpha</taxon>
        <taxon>Aphidoidea</taxon>
        <taxon>Aphididae</taxon>
        <taxon>Lachninae</taxon>
        <taxon>Cinara</taxon>
    </lineage>
</organism>
<sequence>MELFRNKTILACVDDIMVIGCSREEIITETAKLIMAAKLMGFKINQIKTKYMVIDRRAGIVQDLKIGNYNFQHVTDFKYLGTNLKNANNMHNEIKLRISAANKAQYQVIYERQTFEIDENAWKSTGIIKNIMTSTNNGKRPRGRSREMDRHSQIRPQKFAPESKLEKCR</sequence>
<accession>A0A5E4N0M0</accession>
<evidence type="ECO:0000256" key="1">
    <source>
        <dbReference type="SAM" id="MobiDB-lite"/>
    </source>
</evidence>
<evidence type="ECO:0008006" key="4">
    <source>
        <dbReference type="Google" id="ProtNLM"/>
    </source>
</evidence>
<name>A0A5E4N0M0_9HEMI</name>
<protein>
    <recommendedName>
        <fullName evidence="4">Reverse transcriptase domain</fullName>
    </recommendedName>
</protein>
<evidence type="ECO:0000313" key="2">
    <source>
        <dbReference type="EMBL" id="VVC38212.1"/>
    </source>
</evidence>